<dbReference type="AlphaFoldDB" id="A0AAQ3M3U0"/>
<dbReference type="EMBL" id="CP138582">
    <property type="protein sequence ID" value="WPG99395.1"/>
    <property type="molecule type" value="Genomic_DNA"/>
</dbReference>
<keyword evidence="6" id="KW-1185">Reference proteome</keyword>
<gene>
    <name evidence="5" type="ORF">R9X50_00220900</name>
</gene>
<keyword evidence="1" id="KW-0808">Transferase</keyword>
<feature type="region of interest" description="Disordered" evidence="3">
    <location>
        <begin position="162"/>
        <end position="186"/>
    </location>
</feature>
<feature type="compositionally biased region" description="Polar residues" evidence="3">
    <location>
        <begin position="166"/>
        <end position="183"/>
    </location>
</feature>
<protein>
    <recommendedName>
        <fullName evidence="4">N-acetyltransferase domain-containing protein</fullName>
    </recommendedName>
</protein>
<dbReference type="GO" id="GO:0004059">
    <property type="term" value="F:aralkylamine N-acetyltransferase activity"/>
    <property type="evidence" value="ECO:0007669"/>
    <property type="project" value="TreeGrafter"/>
</dbReference>
<keyword evidence="2" id="KW-0012">Acyltransferase</keyword>
<reference evidence="5 6" key="1">
    <citation type="submission" date="2023-11" db="EMBL/GenBank/DDBJ databases">
        <title>An acidophilic fungus is an integral part of prey digestion in a carnivorous sundew plant.</title>
        <authorList>
            <person name="Tsai I.J."/>
        </authorList>
    </citation>
    <scope>NUCLEOTIDE SEQUENCE [LARGE SCALE GENOMIC DNA]</scope>
    <source>
        <strain evidence="5">169a</strain>
    </source>
</reference>
<dbReference type="InterPro" id="IPR016181">
    <property type="entry name" value="Acyl_CoA_acyltransferase"/>
</dbReference>
<evidence type="ECO:0000259" key="4">
    <source>
        <dbReference type="PROSITE" id="PS51186"/>
    </source>
</evidence>
<evidence type="ECO:0000256" key="2">
    <source>
        <dbReference type="ARBA" id="ARBA00023315"/>
    </source>
</evidence>
<dbReference type="SUPFAM" id="SSF55729">
    <property type="entry name" value="Acyl-CoA N-acyltransferases (Nat)"/>
    <property type="match status" value="1"/>
</dbReference>
<dbReference type="PANTHER" id="PTHR10908:SF0">
    <property type="entry name" value="SEROTONIN N-ACETYLTRANSFERASE"/>
    <property type="match status" value="1"/>
</dbReference>
<feature type="domain" description="N-acetyltransferase" evidence="4">
    <location>
        <begin position="191"/>
        <end position="271"/>
    </location>
</feature>
<evidence type="ECO:0000313" key="5">
    <source>
        <dbReference type="EMBL" id="WPG99395.1"/>
    </source>
</evidence>
<proteinExistence type="predicted"/>
<dbReference type="PROSITE" id="PS51186">
    <property type="entry name" value="GNAT"/>
    <property type="match status" value="1"/>
</dbReference>
<accession>A0AAQ3M3U0</accession>
<dbReference type="CDD" id="cd04301">
    <property type="entry name" value="NAT_SF"/>
    <property type="match status" value="1"/>
</dbReference>
<dbReference type="InterPro" id="IPR051635">
    <property type="entry name" value="SNAT-like"/>
</dbReference>
<evidence type="ECO:0000256" key="3">
    <source>
        <dbReference type="SAM" id="MobiDB-lite"/>
    </source>
</evidence>
<evidence type="ECO:0000313" key="6">
    <source>
        <dbReference type="Proteomes" id="UP001303373"/>
    </source>
</evidence>
<name>A0AAQ3M3U0_9PEZI</name>
<dbReference type="Gene3D" id="3.40.630.30">
    <property type="match status" value="1"/>
</dbReference>
<feature type="compositionally biased region" description="Basic and acidic residues" evidence="3">
    <location>
        <begin position="1"/>
        <end position="13"/>
    </location>
</feature>
<sequence length="277" mass="30401">MPRDLHTLAKDDLSDMPTITRSPDVFGDETASTMLDATDNNARYFANLSQEPSRDTSKRDQLHPYTQTLTVSDVDSCTRLEEEAFDPQERCSREKFHYRLKTCGELSLGIFTSHSDNEIPTAATSAPVYTGAPKRKAALLGHIVATKSTNKTVTDADMALPPTEIETGTSTNAHSPTSTNDNSKLGHQETGRTICIHSLAVLPEFQSRGLGRTLMKAYLQRMEGQGVADRAALITHEPLIPYYESLGFVNQGPSPCKFGGGGWFDMIKEFDPEAELA</sequence>
<dbReference type="Proteomes" id="UP001303373">
    <property type="component" value="Chromosome 3"/>
</dbReference>
<feature type="region of interest" description="Disordered" evidence="3">
    <location>
        <begin position="1"/>
        <end position="21"/>
    </location>
</feature>
<dbReference type="Pfam" id="PF13673">
    <property type="entry name" value="Acetyltransf_10"/>
    <property type="match status" value="1"/>
</dbReference>
<dbReference type="InterPro" id="IPR000182">
    <property type="entry name" value="GNAT_dom"/>
</dbReference>
<dbReference type="GO" id="GO:0005737">
    <property type="term" value="C:cytoplasm"/>
    <property type="evidence" value="ECO:0007669"/>
    <property type="project" value="TreeGrafter"/>
</dbReference>
<evidence type="ECO:0000256" key="1">
    <source>
        <dbReference type="ARBA" id="ARBA00022679"/>
    </source>
</evidence>
<dbReference type="PANTHER" id="PTHR10908">
    <property type="entry name" value="SEROTONIN N-ACETYLTRANSFERASE"/>
    <property type="match status" value="1"/>
</dbReference>
<organism evidence="5 6">
    <name type="scientific">Acrodontium crateriforme</name>
    <dbReference type="NCBI Taxonomy" id="150365"/>
    <lineage>
        <taxon>Eukaryota</taxon>
        <taxon>Fungi</taxon>
        <taxon>Dikarya</taxon>
        <taxon>Ascomycota</taxon>
        <taxon>Pezizomycotina</taxon>
        <taxon>Dothideomycetes</taxon>
        <taxon>Dothideomycetidae</taxon>
        <taxon>Mycosphaerellales</taxon>
        <taxon>Teratosphaeriaceae</taxon>
        <taxon>Acrodontium</taxon>
    </lineage>
</organism>